<dbReference type="PROSITE" id="PS51257">
    <property type="entry name" value="PROKAR_LIPOPROTEIN"/>
    <property type="match status" value="1"/>
</dbReference>
<evidence type="ECO:0000256" key="1">
    <source>
        <dbReference type="ARBA" id="ARBA00022729"/>
    </source>
</evidence>
<feature type="signal peptide" evidence="5">
    <location>
        <begin position="1"/>
        <end position="25"/>
    </location>
</feature>
<dbReference type="InterPro" id="IPR003599">
    <property type="entry name" value="Ig_sub"/>
</dbReference>
<dbReference type="InterPro" id="IPR007110">
    <property type="entry name" value="Ig-like_dom"/>
</dbReference>
<feature type="domain" description="Ig-like" evidence="6">
    <location>
        <begin position="561"/>
        <end position="644"/>
    </location>
</feature>
<evidence type="ECO:0000259" key="6">
    <source>
        <dbReference type="PROSITE" id="PS50835"/>
    </source>
</evidence>
<dbReference type="Gene3D" id="2.60.40.10">
    <property type="entry name" value="Immunoglobulins"/>
    <property type="match status" value="2"/>
</dbReference>
<proteinExistence type="predicted"/>
<keyword evidence="3" id="KW-0325">Glycoprotein</keyword>
<name>A0ABV0GCC8_9BURK</name>
<evidence type="ECO:0000256" key="4">
    <source>
        <dbReference type="ARBA" id="ARBA00023319"/>
    </source>
</evidence>
<dbReference type="PANTHER" id="PTHR44337">
    <property type="entry name" value="CARCINOEMBRYONIC ANTIGEN-RELATED CELL ADHESION MOLECULE 8"/>
    <property type="match status" value="1"/>
</dbReference>
<dbReference type="InterPro" id="IPR013783">
    <property type="entry name" value="Ig-like_fold"/>
</dbReference>
<keyword evidence="2" id="KW-1015">Disulfide bond</keyword>
<dbReference type="SUPFAM" id="SSF48726">
    <property type="entry name" value="Immunoglobulin"/>
    <property type="match status" value="2"/>
</dbReference>
<dbReference type="EMBL" id="JBDPZC010000003">
    <property type="protein sequence ID" value="MEO3712713.1"/>
    <property type="molecule type" value="Genomic_DNA"/>
</dbReference>
<evidence type="ECO:0000256" key="5">
    <source>
        <dbReference type="SAM" id="SignalP"/>
    </source>
</evidence>
<dbReference type="RefSeq" id="WP_347608580.1">
    <property type="nucleotide sequence ID" value="NZ_JBDPZC010000003.1"/>
</dbReference>
<evidence type="ECO:0000313" key="7">
    <source>
        <dbReference type="EMBL" id="MEO3712713.1"/>
    </source>
</evidence>
<dbReference type="InterPro" id="IPR052598">
    <property type="entry name" value="IgSF_CEA-related"/>
</dbReference>
<dbReference type="Gene3D" id="2.60.40.1120">
    <property type="entry name" value="Carboxypeptidase-like, regulatory domain"/>
    <property type="match status" value="1"/>
</dbReference>
<sequence>MRNHGWRLRFGACLVSLAAALSGCGGDSSTPTPTPEPPIPPVVVKTGSVSGFVYEAGTGLPIAAATVRSGTLSATTDAKGAFTLAELPVGDALLAISHAGHAGHQTKTQVQQGVASAVSASLVRVGATASVNAVSGGSAQVPNSTARVTLPANAVVDAKGAAYTGTIAVEITPIDPATDAARMPGGYMAQPATAGAAPQPMESLGALTVMLRDSAGQDLQLAKGVNAVIRIPLATRSAEVPATIPLFYLNETTGLWVQEGEARLVGEGSQRYYEGQVSHFTTWNADRVYDSIRVHGCVQDDKGQRKSGVPVFADGVDYSARTTAYTGSTGEFDVVMRRGSVATLFAQTGDLLSNFVKVGPSSTDITLPSCLVLSASTSAPVILQQPQDANSMVAWPTPFTVYAAGARTLSYQWSRDGVPIAGATQSTFEFVPTGAADDNARFTVKVSNEFGSVTSLPATLHLTSAASPVIYQQPASQKAAVGATVTFRVDANAAGFPMSYQWQQLRAGAWTDIAGATAASYTTPKLTAADNGVGFRVVVTANKKSVNSDTALLSVAVPLAPVITTQPRDLTVSVGQNASLSVVAEANEIAPVSYQWQRNGVDIAGATSASYVTPVLELKDSGSRYQVVLSNSVGKVTSSSATVTVNAGSSGGSGYYLLSYAGPSVNVTTTFADGPETSGTPALVAVKADNPGLGTSTVEAGGQMSFWNHSVIQASVSGGQVSNVQQRYYAYFKGNRLYKVDQSISSGVPVPALLSSLKSSEVCGRSSVTMDLAMLDGMGSDFADPSRSWMFMVAPGPDGRCDTSADNQAWAVRLNMDGGSSARLIDMPVAEIRNNDGTLAGFVLRKGTQLSRVDADLGSPTALFKLGSADFNNLSDGNIGSSGPGIWLFIEGGKLYGVDLAKLDGAKLLATLAADESHQGTVVSDGPHGYLALTSLSGTRILHITDTLAVDTLATLDVQASDVQLTSSHVVVQSLGLSGKKGQVIGIARAGGAKSVLYTLADGEAFGQSQTSGGNVYVNVLGIGPSPSVRTLISAPDGGSQQWLPGSMVVGWMGAKTWPVRSWLGGSASWALFLVDGAVGPFNMSGGTLRSVQGDTRQTLVTYGKLPTGPMATSYAYVFNYGQASLLPVFSVDGSGSGSSFIMDLLYLKTDAPGLTRMTNFLPSAASPSAKATQAAEGRLKRFSAAAARPAALRRAQRAAR</sequence>
<feature type="chain" id="PRO_5045768002" evidence="5">
    <location>
        <begin position="26"/>
        <end position="1201"/>
    </location>
</feature>
<evidence type="ECO:0000313" key="8">
    <source>
        <dbReference type="Proteomes" id="UP001462640"/>
    </source>
</evidence>
<gene>
    <name evidence="7" type="ORF">ABDJ40_08020</name>
</gene>
<comment type="caution">
    <text evidence="7">The sequence shown here is derived from an EMBL/GenBank/DDBJ whole genome shotgun (WGS) entry which is preliminary data.</text>
</comment>
<keyword evidence="4" id="KW-0393">Immunoglobulin domain</keyword>
<keyword evidence="8" id="KW-1185">Reference proteome</keyword>
<dbReference type="InterPro" id="IPR036179">
    <property type="entry name" value="Ig-like_dom_sf"/>
</dbReference>
<protein>
    <submittedName>
        <fullName evidence="7">Carboxypeptidase regulatory-like domain-containing protein</fullName>
    </submittedName>
</protein>
<evidence type="ECO:0000256" key="2">
    <source>
        <dbReference type="ARBA" id="ARBA00023157"/>
    </source>
</evidence>
<dbReference type="Gene3D" id="2.60.40.2700">
    <property type="match status" value="1"/>
</dbReference>
<dbReference type="PANTHER" id="PTHR44337:SF20">
    <property type="entry name" value="CARCINOEMBRYONIC ANTIGEN-RELATED CELL ADHESION MOLECULE 5-RELATED"/>
    <property type="match status" value="1"/>
</dbReference>
<dbReference type="SMART" id="SM00409">
    <property type="entry name" value="IG"/>
    <property type="match status" value="2"/>
</dbReference>
<dbReference type="Pfam" id="PF13620">
    <property type="entry name" value="CarboxypepD_reg"/>
    <property type="match status" value="1"/>
</dbReference>
<dbReference type="PROSITE" id="PS50835">
    <property type="entry name" value="IG_LIKE"/>
    <property type="match status" value="1"/>
</dbReference>
<accession>A0ABV0GCC8</accession>
<reference evidence="7 8" key="1">
    <citation type="submission" date="2024-05" db="EMBL/GenBank/DDBJ databases">
        <title>Roseateles sp. 2.12 16S ribosomal RNA gene Genome sequencing and assembly.</title>
        <authorList>
            <person name="Woo H."/>
        </authorList>
    </citation>
    <scope>NUCLEOTIDE SEQUENCE [LARGE SCALE GENOMIC DNA]</scope>
    <source>
        <strain evidence="7 8">2.12</strain>
    </source>
</reference>
<dbReference type="SUPFAM" id="SSF49464">
    <property type="entry name" value="Carboxypeptidase regulatory domain-like"/>
    <property type="match status" value="1"/>
</dbReference>
<dbReference type="InterPro" id="IPR008969">
    <property type="entry name" value="CarboxyPept-like_regulatory"/>
</dbReference>
<organism evidence="7 8">
    <name type="scientific">Roseateles flavus</name>
    <dbReference type="NCBI Taxonomy" id="3149041"/>
    <lineage>
        <taxon>Bacteria</taxon>
        <taxon>Pseudomonadati</taxon>
        <taxon>Pseudomonadota</taxon>
        <taxon>Betaproteobacteria</taxon>
        <taxon>Burkholderiales</taxon>
        <taxon>Sphaerotilaceae</taxon>
        <taxon>Roseateles</taxon>
    </lineage>
</organism>
<keyword evidence="1 5" id="KW-0732">Signal</keyword>
<evidence type="ECO:0000256" key="3">
    <source>
        <dbReference type="ARBA" id="ARBA00023180"/>
    </source>
</evidence>
<dbReference type="Proteomes" id="UP001462640">
    <property type="component" value="Unassembled WGS sequence"/>
</dbReference>